<dbReference type="SUPFAM" id="SSF103473">
    <property type="entry name" value="MFS general substrate transporter"/>
    <property type="match status" value="1"/>
</dbReference>
<evidence type="ECO:0000256" key="6">
    <source>
        <dbReference type="ARBA" id="ARBA00023136"/>
    </source>
</evidence>
<keyword evidence="5 8" id="KW-1133">Transmembrane helix</keyword>
<dbReference type="VEuPathDB" id="FungiDB:A1O9_07434"/>
<feature type="transmembrane region" description="Helical" evidence="8">
    <location>
        <begin position="423"/>
        <end position="441"/>
    </location>
</feature>
<comment type="subcellular location">
    <subcellularLocation>
        <location evidence="1">Membrane</location>
        <topology evidence="1">Multi-pass membrane protein</topology>
    </subcellularLocation>
</comment>
<comment type="caution">
    <text evidence="10">The sequence shown here is derived from an EMBL/GenBank/DDBJ whole genome shotgun (WGS) entry which is preliminary data.</text>
</comment>
<feature type="domain" description="Major facilitator superfamily (MFS) profile" evidence="9">
    <location>
        <begin position="24"/>
        <end position="476"/>
    </location>
</feature>
<dbReference type="InterPro" id="IPR020846">
    <property type="entry name" value="MFS_dom"/>
</dbReference>
<dbReference type="InterPro" id="IPR050360">
    <property type="entry name" value="MFS_Sugar_Transporters"/>
</dbReference>
<evidence type="ECO:0000256" key="5">
    <source>
        <dbReference type="ARBA" id="ARBA00022989"/>
    </source>
</evidence>
<dbReference type="InterPro" id="IPR005829">
    <property type="entry name" value="Sugar_transporter_CS"/>
</dbReference>
<dbReference type="PROSITE" id="PS00216">
    <property type="entry name" value="SUGAR_TRANSPORT_1"/>
    <property type="match status" value="2"/>
</dbReference>
<feature type="transmembrane region" description="Helical" evidence="8">
    <location>
        <begin position="348"/>
        <end position="372"/>
    </location>
</feature>
<evidence type="ECO:0000256" key="4">
    <source>
        <dbReference type="ARBA" id="ARBA00022692"/>
    </source>
</evidence>
<feature type="transmembrane region" description="Helical" evidence="8">
    <location>
        <begin position="193"/>
        <end position="214"/>
    </location>
</feature>
<dbReference type="Proteomes" id="UP000027920">
    <property type="component" value="Unassembled WGS sequence"/>
</dbReference>
<feature type="transmembrane region" description="Helical" evidence="8">
    <location>
        <begin position="384"/>
        <end position="411"/>
    </location>
</feature>
<reference evidence="10 11" key="1">
    <citation type="submission" date="2013-03" db="EMBL/GenBank/DDBJ databases">
        <title>The Genome Sequence of Exophiala aquamarina CBS 119918.</title>
        <authorList>
            <consortium name="The Broad Institute Genomics Platform"/>
            <person name="Cuomo C."/>
            <person name="de Hoog S."/>
            <person name="Gorbushina A."/>
            <person name="Walker B."/>
            <person name="Young S.K."/>
            <person name="Zeng Q."/>
            <person name="Gargeya S."/>
            <person name="Fitzgerald M."/>
            <person name="Haas B."/>
            <person name="Abouelleil A."/>
            <person name="Allen A.W."/>
            <person name="Alvarado L."/>
            <person name="Arachchi H.M."/>
            <person name="Berlin A.M."/>
            <person name="Chapman S.B."/>
            <person name="Gainer-Dewar J."/>
            <person name="Goldberg J."/>
            <person name="Griggs A."/>
            <person name="Gujja S."/>
            <person name="Hansen M."/>
            <person name="Howarth C."/>
            <person name="Imamovic A."/>
            <person name="Ireland A."/>
            <person name="Larimer J."/>
            <person name="McCowan C."/>
            <person name="Murphy C."/>
            <person name="Pearson M."/>
            <person name="Poon T.W."/>
            <person name="Priest M."/>
            <person name="Roberts A."/>
            <person name="Saif S."/>
            <person name="Shea T."/>
            <person name="Sisk P."/>
            <person name="Sykes S."/>
            <person name="Wortman J."/>
            <person name="Nusbaum C."/>
            <person name="Birren B."/>
        </authorList>
    </citation>
    <scope>NUCLEOTIDE SEQUENCE [LARGE SCALE GENOMIC DNA]</scope>
    <source>
        <strain evidence="10 11">CBS 119918</strain>
    </source>
</reference>
<dbReference type="InterPro" id="IPR003663">
    <property type="entry name" value="Sugar/inositol_transpt"/>
</dbReference>
<evidence type="ECO:0000313" key="11">
    <source>
        <dbReference type="Proteomes" id="UP000027920"/>
    </source>
</evidence>
<feature type="transmembrane region" description="Helical" evidence="8">
    <location>
        <begin position="453"/>
        <end position="472"/>
    </location>
</feature>
<dbReference type="GO" id="GO:0016020">
    <property type="term" value="C:membrane"/>
    <property type="evidence" value="ECO:0007669"/>
    <property type="project" value="UniProtKB-SubCell"/>
</dbReference>
<keyword evidence="3 7" id="KW-0813">Transport</keyword>
<feature type="transmembrane region" description="Helical" evidence="8">
    <location>
        <begin position="284"/>
        <end position="304"/>
    </location>
</feature>
<evidence type="ECO:0000256" key="2">
    <source>
        <dbReference type="ARBA" id="ARBA00010992"/>
    </source>
</evidence>
<dbReference type="OrthoDB" id="4113256at2759"/>
<name>A0A072P6X4_9EURO</name>
<sequence>MADQRLARGGFTNEHQFSWRNLRLVILVSMGACAFGYGVSIIGTTLGEPGFLLYMGLVDPKTRETTPNSAGLVGAITGTFYAGSCCGLLIGSWVMDKWGRKAGVIYAAVIGIIGTVGVTVAQNVAMFIVFRFFCGVGTNAFLGVTGVFASELAPPALRGLFVGMVGGGLVIGYSIASLMGLAGFYIHDLQAQWRVPLGLGLVFLVFMLCILPLLPESPRWLLMVGRDAEAKAIVFDIHKSPKDQRHTFAEREFFQMHQQIEIDRTMKSSWLEMFRRPSYRKRSIIALTFAFFNQSTGILVIGSYGTLIYKSLGFNARDVLCFQVGWILTAVPFNFLGAWLSDRWGRKPLFIIGLAGCAISLSLEAAMVATYVTPEKLAHPNKAALGIAVAALYMIMMFFGATLDVVGTPFINEVFPNHLRSKGYSMTLAMTTCTTLIYTEVGPTALEHVGWKYYLLFICASVVGCFWIYFVFPETKGLPLEEIAALFGDADEVAVYSANIVEDEKAIPVHVEHGKEEGVEVKVVG</sequence>
<keyword evidence="11" id="KW-1185">Reference proteome</keyword>
<dbReference type="GeneID" id="25282348"/>
<dbReference type="InterPro" id="IPR036259">
    <property type="entry name" value="MFS_trans_sf"/>
</dbReference>
<evidence type="ECO:0000256" key="7">
    <source>
        <dbReference type="RuleBase" id="RU003346"/>
    </source>
</evidence>
<dbReference type="NCBIfam" id="TIGR00879">
    <property type="entry name" value="SP"/>
    <property type="match status" value="1"/>
</dbReference>
<comment type="similarity">
    <text evidence="2 7">Belongs to the major facilitator superfamily. Sugar transporter (TC 2.A.1.1) family.</text>
</comment>
<dbReference type="RefSeq" id="XP_013258444.1">
    <property type="nucleotide sequence ID" value="XM_013402990.1"/>
</dbReference>
<dbReference type="PANTHER" id="PTHR48022">
    <property type="entry name" value="PLASTIDIC GLUCOSE TRANSPORTER 4"/>
    <property type="match status" value="1"/>
</dbReference>
<keyword evidence="4 8" id="KW-0812">Transmembrane</keyword>
<evidence type="ECO:0000259" key="9">
    <source>
        <dbReference type="PROSITE" id="PS50850"/>
    </source>
</evidence>
<evidence type="ECO:0000256" key="8">
    <source>
        <dbReference type="SAM" id="Phobius"/>
    </source>
</evidence>
<accession>A0A072P6X4</accession>
<dbReference type="Gene3D" id="1.20.1250.20">
    <property type="entry name" value="MFS general substrate transporter like domains"/>
    <property type="match status" value="1"/>
</dbReference>
<dbReference type="InterPro" id="IPR005828">
    <property type="entry name" value="MFS_sugar_transport-like"/>
</dbReference>
<organism evidence="10 11">
    <name type="scientific">Exophiala aquamarina CBS 119918</name>
    <dbReference type="NCBI Taxonomy" id="1182545"/>
    <lineage>
        <taxon>Eukaryota</taxon>
        <taxon>Fungi</taxon>
        <taxon>Dikarya</taxon>
        <taxon>Ascomycota</taxon>
        <taxon>Pezizomycotina</taxon>
        <taxon>Eurotiomycetes</taxon>
        <taxon>Chaetothyriomycetidae</taxon>
        <taxon>Chaetothyriales</taxon>
        <taxon>Herpotrichiellaceae</taxon>
        <taxon>Exophiala</taxon>
    </lineage>
</organism>
<feature type="transmembrane region" description="Helical" evidence="8">
    <location>
        <begin position="103"/>
        <end position="122"/>
    </location>
</feature>
<dbReference type="EMBL" id="AMGV01000006">
    <property type="protein sequence ID" value="KEF55854.1"/>
    <property type="molecule type" value="Genomic_DNA"/>
</dbReference>
<keyword evidence="6 8" id="KW-0472">Membrane</keyword>
<protein>
    <recommendedName>
        <fullName evidence="9">Major facilitator superfamily (MFS) profile domain-containing protein</fullName>
    </recommendedName>
</protein>
<proteinExistence type="inferred from homology"/>
<dbReference type="PROSITE" id="PS50850">
    <property type="entry name" value="MFS"/>
    <property type="match status" value="1"/>
</dbReference>
<dbReference type="AlphaFoldDB" id="A0A072P6X4"/>
<feature type="transmembrane region" description="Helical" evidence="8">
    <location>
        <begin position="160"/>
        <end position="187"/>
    </location>
</feature>
<dbReference type="Pfam" id="PF00083">
    <property type="entry name" value="Sugar_tr"/>
    <property type="match status" value="1"/>
</dbReference>
<feature type="transmembrane region" description="Helical" evidence="8">
    <location>
        <begin position="324"/>
        <end position="341"/>
    </location>
</feature>
<dbReference type="HOGENOM" id="CLU_001265_30_13_1"/>
<dbReference type="PANTHER" id="PTHR48022:SF11">
    <property type="entry name" value="MONOSACCHARIDE TRANSPORTER (HXT8), PUTATIVE (AFU_ORTHOLOGUE AFUA_2G08120)-RELATED"/>
    <property type="match status" value="1"/>
</dbReference>
<evidence type="ECO:0000256" key="1">
    <source>
        <dbReference type="ARBA" id="ARBA00004141"/>
    </source>
</evidence>
<evidence type="ECO:0000256" key="3">
    <source>
        <dbReference type="ARBA" id="ARBA00022448"/>
    </source>
</evidence>
<feature type="transmembrane region" description="Helical" evidence="8">
    <location>
        <begin position="128"/>
        <end position="148"/>
    </location>
</feature>
<dbReference type="GO" id="GO:0005351">
    <property type="term" value="F:carbohydrate:proton symporter activity"/>
    <property type="evidence" value="ECO:0007669"/>
    <property type="project" value="TreeGrafter"/>
</dbReference>
<feature type="transmembrane region" description="Helical" evidence="8">
    <location>
        <begin position="21"/>
        <end position="46"/>
    </location>
</feature>
<evidence type="ECO:0000313" key="10">
    <source>
        <dbReference type="EMBL" id="KEF55854.1"/>
    </source>
</evidence>
<gene>
    <name evidence="10" type="ORF">A1O9_07434</name>
</gene>